<dbReference type="SMART" id="SM00493">
    <property type="entry name" value="TOPRIM"/>
    <property type="match status" value="1"/>
</dbReference>
<keyword evidence="3 7" id="KW-0863">Zinc-finger</keyword>
<keyword evidence="1 7" id="KW-0479">Metal-binding</keyword>
<dbReference type="Gene3D" id="6.10.250.240">
    <property type="match status" value="1"/>
</dbReference>
<dbReference type="InterPro" id="IPR015967">
    <property type="entry name" value="Rcmb_RecR_Znf"/>
</dbReference>
<dbReference type="GO" id="GO:0008270">
    <property type="term" value="F:zinc ion binding"/>
    <property type="evidence" value="ECO:0007669"/>
    <property type="project" value="UniProtKB-KW"/>
</dbReference>
<dbReference type="PANTHER" id="PTHR30446:SF0">
    <property type="entry name" value="RECOMBINATION PROTEIN RECR"/>
    <property type="match status" value="1"/>
</dbReference>
<comment type="function">
    <text evidence="7">May play a role in DNA repair. It seems to be involved in an RecBC-independent recombinational process of DNA repair. It may act with RecF and RecO.</text>
</comment>
<comment type="caution">
    <text evidence="9">The sequence shown here is derived from an EMBL/GenBank/DDBJ whole genome shotgun (WGS) entry which is preliminary data.</text>
</comment>
<evidence type="ECO:0000256" key="3">
    <source>
        <dbReference type="ARBA" id="ARBA00022771"/>
    </source>
</evidence>
<evidence type="ECO:0000256" key="7">
    <source>
        <dbReference type="HAMAP-Rule" id="MF_00017"/>
    </source>
</evidence>
<dbReference type="Gene3D" id="3.30.60.80">
    <property type="match status" value="1"/>
</dbReference>
<dbReference type="NCBIfam" id="TIGR00615">
    <property type="entry name" value="recR"/>
    <property type="match status" value="1"/>
</dbReference>
<dbReference type="InterPro" id="IPR000093">
    <property type="entry name" value="DNA_Rcmb_RecR"/>
</dbReference>
<dbReference type="AlphaFoldDB" id="A0A7V2ZIZ0"/>
<sequence length="198" mass="21888">MQIAETLLKAIDELSKLPGVGKKTAQRLALHIIKNDKESAEKLAKAIIDLKEKLMLCKKCFNLSEDELCDICKNPKRDQSTICVVEEVSDVIAIEKSHEFTGLYHVLGGVLSPLMGIGAENLRIKELINRFHDEEIKEVILALNPDTEGETTSLYLAKLIKPLGIKVTRIARGIPIGGDLEFADEATIGKAMLNRIDL</sequence>
<comment type="similarity">
    <text evidence="7">Belongs to the RecR family.</text>
</comment>
<dbReference type="InterPro" id="IPR023627">
    <property type="entry name" value="Rcmb_RecR"/>
</dbReference>
<feature type="domain" description="Toprim" evidence="8">
    <location>
        <begin position="80"/>
        <end position="175"/>
    </location>
</feature>
<dbReference type="EMBL" id="DSUJ01000008">
    <property type="protein sequence ID" value="HFI90839.1"/>
    <property type="molecule type" value="Genomic_DNA"/>
</dbReference>
<dbReference type="RefSeq" id="WP_304146535.1">
    <property type="nucleotide sequence ID" value="NZ_JAOAIE010000089.1"/>
</dbReference>
<dbReference type="Pfam" id="PF13662">
    <property type="entry name" value="Toprim_4"/>
    <property type="match status" value="1"/>
</dbReference>
<dbReference type="SMART" id="SM00278">
    <property type="entry name" value="HhH1"/>
    <property type="match status" value="1"/>
</dbReference>
<dbReference type="InterPro" id="IPR006171">
    <property type="entry name" value="TOPRIM_dom"/>
</dbReference>
<dbReference type="InterPro" id="IPR034137">
    <property type="entry name" value="TOPRIM_RecR"/>
</dbReference>
<evidence type="ECO:0000259" key="8">
    <source>
        <dbReference type="PROSITE" id="PS50880"/>
    </source>
</evidence>
<gene>
    <name evidence="7 9" type="primary">recR</name>
    <name evidence="9" type="ORF">ENS31_04810</name>
</gene>
<evidence type="ECO:0000313" key="9">
    <source>
        <dbReference type="EMBL" id="HFI90839.1"/>
    </source>
</evidence>
<keyword evidence="2 7" id="KW-0227">DNA damage</keyword>
<keyword evidence="5 7" id="KW-0233">DNA recombination</keyword>
<evidence type="ECO:0000256" key="4">
    <source>
        <dbReference type="ARBA" id="ARBA00022833"/>
    </source>
</evidence>
<dbReference type="PANTHER" id="PTHR30446">
    <property type="entry name" value="RECOMBINATION PROTEIN RECR"/>
    <property type="match status" value="1"/>
</dbReference>
<keyword evidence="6 7" id="KW-0234">DNA repair</keyword>
<dbReference type="PROSITE" id="PS01300">
    <property type="entry name" value="RECR"/>
    <property type="match status" value="1"/>
</dbReference>
<evidence type="ECO:0000256" key="1">
    <source>
        <dbReference type="ARBA" id="ARBA00022723"/>
    </source>
</evidence>
<feature type="zinc finger region" description="C4-type" evidence="7">
    <location>
        <begin position="57"/>
        <end position="72"/>
    </location>
</feature>
<dbReference type="Pfam" id="PF21176">
    <property type="entry name" value="RecR_HhH"/>
    <property type="match status" value="1"/>
</dbReference>
<keyword evidence="4 7" id="KW-0862">Zinc</keyword>
<dbReference type="InterPro" id="IPR003583">
    <property type="entry name" value="Hlx-hairpin-Hlx_DNA-bd_motif"/>
</dbReference>
<dbReference type="CDD" id="cd01025">
    <property type="entry name" value="TOPRIM_recR"/>
    <property type="match status" value="1"/>
</dbReference>
<dbReference type="GO" id="GO:0003677">
    <property type="term" value="F:DNA binding"/>
    <property type="evidence" value="ECO:0007669"/>
    <property type="project" value="UniProtKB-UniRule"/>
</dbReference>
<dbReference type="SUPFAM" id="SSF111304">
    <property type="entry name" value="Recombination protein RecR"/>
    <property type="match status" value="1"/>
</dbReference>
<dbReference type="Pfam" id="PF21175">
    <property type="entry name" value="RecR_C"/>
    <property type="match status" value="1"/>
</dbReference>
<dbReference type="HAMAP" id="MF_00017">
    <property type="entry name" value="RecR"/>
    <property type="match status" value="1"/>
</dbReference>
<accession>A0A7V2ZIZ0</accession>
<name>A0A7V2ZIZ0_9BACT</name>
<proteinExistence type="inferred from homology"/>
<evidence type="ECO:0000256" key="6">
    <source>
        <dbReference type="ARBA" id="ARBA00023204"/>
    </source>
</evidence>
<reference evidence="9" key="1">
    <citation type="journal article" date="2020" name="mSystems">
        <title>Genome- and Community-Level Interaction Insights into Carbon Utilization and Element Cycling Functions of Hydrothermarchaeota in Hydrothermal Sediment.</title>
        <authorList>
            <person name="Zhou Z."/>
            <person name="Liu Y."/>
            <person name="Xu W."/>
            <person name="Pan J."/>
            <person name="Luo Z.H."/>
            <person name="Li M."/>
        </authorList>
    </citation>
    <scope>NUCLEOTIDE SEQUENCE [LARGE SCALE GENOMIC DNA]</scope>
    <source>
        <strain evidence="9">SpSt-479</strain>
    </source>
</reference>
<dbReference type="Gene3D" id="3.40.1360.10">
    <property type="match status" value="1"/>
</dbReference>
<evidence type="ECO:0000256" key="2">
    <source>
        <dbReference type="ARBA" id="ARBA00022763"/>
    </source>
</evidence>
<organism evidence="9">
    <name type="scientific">Ignavibacterium album</name>
    <dbReference type="NCBI Taxonomy" id="591197"/>
    <lineage>
        <taxon>Bacteria</taxon>
        <taxon>Pseudomonadati</taxon>
        <taxon>Ignavibacteriota</taxon>
        <taxon>Ignavibacteria</taxon>
        <taxon>Ignavibacteriales</taxon>
        <taxon>Ignavibacteriaceae</taxon>
        <taxon>Ignavibacterium</taxon>
    </lineage>
</organism>
<protein>
    <recommendedName>
        <fullName evidence="7">Recombination protein RecR</fullName>
    </recommendedName>
</protein>
<dbReference type="GO" id="GO:0006310">
    <property type="term" value="P:DNA recombination"/>
    <property type="evidence" value="ECO:0007669"/>
    <property type="project" value="UniProtKB-UniRule"/>
</dbReference>
<dbReference type="GO" id="GO:0006281">
    <property type="term" value="P:DNA repair"/>
    <property type="evidence" value="ECO:0007669"/>
    <property type="project" value="UniProtKB-UniRule"/>
</dbReference>
<evidence type="ECO:0000256" key="5">
    <source>
        <dbReference type="ARBA" id="ARBA00023172"/>
    </source>
</evidence>
<dbReference type="PROSITE" id="PS50880">
    <property type="entry name" value="TOPRIM"/>
    <property type="match status" value="1"/>
</dbReference>
<dbReference type="Pfam" id="PF02132">
    <property type="entry name" value="RecR_ZnF"/>
    <property type="match status" value="1"/>
</dbReference>
<dbReference type="Gene3D" id="1.10.8.420">
    <property type="entry name" value="RecR Domain 1"/>
    <property type="match status" value="1"/>
</dbReference>